<comment type="caution">
    <text evidence="2">The sequence shown here is derived from an EMBL/GenBank/DDBJ whole genome shotgun (WGS) entry which is preliminary data.</text>
</comment>
<dbReference type="RefSeq" id="WP_259290674.1">
    <property type="nucleotide sequence ID" value="NZ_JANUXW010000001.1"/>
</dbReference>
<organism evidence="2 3">
    <name type="scientific">Neisseria montereyensis</name>
    <dbReference type="NCBI Taxonomy" id="2973938"/>
    <lineage>
        <taxon>Bacteria</taxon>
        <taxon>Pseudomonadati</taxon>
        <taxon>Pseudomonadota</taxon>
        <taxon>Betaproteobacteria</taxon>
        <taxon>Neisseriales</taxon>
        <taxon>Neisseriaceae</taxon>
        <taxon>Neisseria</taxon>
    </lineage>
</organism>
<evidence type="ECO:0008006" key="4">
    <source>
        <dbReference type="Google" id="ProtNLM"/>
    </source>
</evidence>
<feature type="transmembrane region" description="Helical" evidence="1">
    <location>
        <begin position="28"/>
        <end position="47"/>
    </location>
</feature>
<protein>
    <recommendedName>
        <fullName evidence="4">Poly-beta-1,6-N-acetyl-D-glucosamine biosynthesis protein PgaD</fullName>
    </recommendedName>
</protein>
<keyword evidence="1" id="KW-0812">Transmembrane</keyword>
<keyword evidence="1" id="KW-1133">Transmembrane helix</keyword>
<dbReference type="EMBL" id="JANUXW010000001">
    <property type="protein sequence ID" value="MCS4532848.1"/>
    <property type="molecule type" value="Genomic_DNA"/>
</dbReference>
<keyword evidence="1" id="KW-0472">Membrane</keyword>
<evidence type="ECO:0000256" key="1">
    <source>
        <dbReference type="SAM" id="Phobius"/>
    </source>
</evidence>
<reference evidence="2" key="1">
    <citation type="submission" date="2022-08" db="EMBL/GenBank/DDBJ databases">
        <authorList>
            <person name="Volokhov D.V."/>
            <person name="Furtak V.A."/>
            <person name="Zagorodnyaya T.A."/>
        </authorList>
    </citation>
    <scope>NUCLEOTIDE SEQUENCE</scope>
    <source>
        <strain evidence="2">CSL10203-ORH2</strain>
    </source>
</reference>
<gene>
    <name evidence="2" type="ORF">NXS09_00845</name>
</gene>
<keyword evidence="3" id="KW-1185">Reference proteome</keyword>
<evidence type="ECO:0000313" key="2">
    <source>
        <dbReference type="EMBL" id="MCS4532848.1"/>
    </source>
</evidence>
<name>A0ABT2FBF5_9NEIS</name>
<dbReference type="Proteomes" id="UP001166947">
    <property type="component" value="Unassembled WGS sequence"/>
</dbReference>
<accession>A0ABT2FBF5</accession>
<evidence type="ECO:0000313" key="3">
    <source>
        <dbReference type="Proteomes" id="UP001166947"/>
    </source>
</evidence>
<feature type="transmembrane region" description="Helical" evidence="1">
    <location>
        <begin position="70"/>
        <end position="90"/>
    </location>
</feature>
<proteinExistence type="predicted"/>
<sequence length="95" mass="11021">MTEQMQDLRELMVIHKARNPNRVISTKSMLIFIITWSLWLLTAYLIVREHQALLYNPIIGDWTLEELCKAAAIIVLGQLNILLLWSIFIAGKSRD</sequence>
<reference evidence="2" key="2">
    <citation type="journal article" date="2023" name="Curr. Microbiol.">
        <title>Neisseria montereyensis sp. nov., Isolated from Oropharynx of California Sea Lion (Zalophus californianus): Genomic, Phylogenetic, and Phenotypic Study.</title>
        <authorList>
            <person name="Volokhov D.V."/>
            <person name="Zagorodnyaya T.A."/>
            <person name="Furtak V.A."/>
            <person name="Nattanmai G."/>
            <person name="Randall L."/>
            <person name="Jose S."/>
            <person name="Gao Y."/>
            <person name="Gulland F.M."/>
            <person name="Eisenberg T."/>
            <person name="Delmonte P."/>
            <person name="Blom J."/>
            <person name="Mitchell K.K."/>
        </authorList>
    </citation>
    <scope>NUCLEOTIDE SEQUENCE</scope>
    <source>
        <strain evidence="2">CSL10203-ORH2</strain>
    </source>
</reference>